<reference evidence="7" key="1">
    <citation type="submission" date="2020-06" db="EMBL/GenBank/DDBJ databases">
        <title>Draft genome of Bugula neritina, a colonial animal packing powerful symbionts and potential medicines.</title>
        <authorList>
            <person name="Rayko M."/>
        </authorList>
    </citation>
    <scope>NUCLEOTIDE SEQUENCE [LARGE SCALE GENOMIC DNA]</scope>
    <source>
        <strain evidence="7">Kwan_BN1</strain>
    </source>
</reference>
<dbReference type="AlphaFoldDB" id="A0A7J7JGM5"/>
<gene>
    <name evidence="7" type="ORF">EB796_016921</name>
</gene>
<protein>
    <submittedName>
        <fullName evidence="7">EIF3A</fullName>
    </submittedName>
</protein>
<evidence type="ECO:0000256" key="4">
    <source>
        <dbReference type="ARBA" id="ARBA00022917"/>
    </source>
</evidence>
<dbReference type="Pfam" id="PF01399">
    <property type="entry name" value="PCI"/>
    <property type="match status" value="1"/>
</dbReference>
<keyword evidence="1" id="KW-0963">Cytoplasm</keyword>
<sequence>MPTYFQKPENALKRASEFIEVSKPEQALEVLYDVIKSKRHRTWQKTHEPIMLKYLELCVELKKSHLAKEGLYQYKNICQLVNVKSLDTVIRFYLNLASQKTEAAREQSHQSCLDIDDLDVIQSPERIANRVLCSTLSIPIPPTRYLIDQLLESNDAEKRRRLASLLSLASVPTPPTRASLVKDLIKSNVLQHISPELKDLYNSLEVEFSPLKLSTKLTPCLKFLEQSNDLCHYVDSLQEMMVVRLIKQVAQIYQSIQFERLRELVPFVSAFELERIIAQAAKNIDLPIRLDHRSQSVSFGTDLNVCLQEDVEEGPFLQHMPGEQLRNQLQHMARALSNAITKLQADQADKATNLDTKAKIIDAYRKSEKRDRQKILTRKNVIENRKEKLEIINREKDEMELEKERTKQRILREKEETRLKREMAERERQRAQQEHENIRKKEAEKRIEQLKTTDIGIRALEGLTEEELAELDTDDILKKQVEQLEKEKRELQERLKSQDKKVDHFIRAKRLEEIPLLEEHARVMGAQKREQWEQLEKDRIEGLKKERELALKHRDRLKKMQADKDEFIGKLKDSRRDGHEFCCFLLTEQLGYWRQLW</sequence>
<evidence type="ECO:0000256" key="5">
    <source>
        <dbReference type="SAM" id="Coils"/>
    </source>
</evidence>
<dbReference type="GO" id="GO:0003729">
    <property type="term" value="F:mRNA binding"/>
    <property type="evidence" value="ECO:0007669"/>
    <property type="project" value="TreeGrafter"/>
</dbReference>
<organism evidence="7 8">
    <name type="scientific">Bugula neritina</name>
    <name type="common">Brown bryozoan</name>
    <name type="synonym">Sertularia neritina</name>
    <dbReference type="NCBI Taxonomy" id="10212"/>
    <lineage>
        <taxon>Eukaryota</taxon>
        <taxon>Metazoa</taxon>
        <taxon>Spiralia</taxon>
        <taxon>Lophotrochozoa</taxon>
        <taxon>Bryozoa</taxon>
        <taxon>Gymnolaemata</taxon>
        <taxon>Cheilostomatida</taxon>
        <taxon>Flustrina</taxon>
        <taxon>Buguloidea</taxon>
        <taxon>Bugulidae</taxon>
        <taxon>Bugula</taxon>
    </lineage>
</organism>
<proteinExistence type="predicted"/>
<dbReference type="Gene3D" id="1.25.40.860">
    <property type="match status" value="1"/>
</dbReference>
<dbReference type="GO" id="GO:0003743">
    <property type="term" value="F:translation initiation factor activity"/>
    <property type="evidence" value="ECO:0007669"/>
    <property type="project" value="UniProtKB-KW"/>
</dbReference>
<dbReference type="EMBL" id="VXIV02002536">
    <property type="protein sequence ID" value="KAF6024761.1"/>
    <property type="molecule type" value="Genomic_DNA"/>
</dbReference>
<dbReference type="PANTHER" id="PTHR14005">
    <property type="entry name" value="EUKARYOTIC TRANSLATION INITIATION FACTOR 3, THETA SUBUNIT"/>
    <property type="match status" value="1"/>
</dbReference>
<dbReference type="Proteomes" id="UP000593567">
    <property type="component" value="Unassembled WGS sequence"/>
</dbReference>
<dbReference type="Pfam" id="PF22591">
    <property type="entry name" value="eIF3a_PCI_TPR-like"/>
    <property type="match status" value="2"/>
</dbReference>
<keyword evidence="8" id="KW-1185">Reference proteome</keyword>
<evidence type="ECO:0000256" key="2">
    <source>
        <dbReference type="ARBA" id="ARBA00022540"/>
    </source>
</evidence>
<dbReference type="SMART" id="SM00088">
    <property type="entry name" value="PINT"/>
    <property type="match status" value="1"/>
</dbReference>
<dbReference type="PROSITE" id="PS50250">
    <property type="entry name" value="PCI"/>
    <property type="match status" value="1"/>
</dbReference>
<dbReference type="GO" id="GO:0071541">
    <property type="term" value="C:eukaryotic translation initiation factor 3 complex, eIF3m"/>
    <property type="evidence" value="ECO:0007669"/>
    <property type="project" value="TreeGrafter"/>
</dbReference>
<keyword evidence="3" id="KW-0694">RNA-binding</keyword>
<evidence type="ECO:0000256" key="3">
    <source>
        <dbReference type="ARBA" id="ARBA00022884"/>
    </source>
</evidence>
<evidence type="ECO:0000256" key="1">
    <source>
        <dbReference type="ARBA" id="ARBA00022490"/>
    </source>
</evidence>
<dbReference type="OrthoDB" id="18884at2759"/>
<feature type="coiled-coil region" evidence="5">
    <location>
        <begin position="382"/>
        <end position="501"/>
    </location>
</feature>
<dbReference type="InterPro" id="IPR000717">
    <property type="entry name" value="PCI_dom"/>
</dbReference>
<evidence type="ECO:0000313" key="8">
    <source>
        <dbReference type="Proteomes" id="UP000593567"/>
    </source>
</evidence>
<evidence type="ECO:0000313" key="7">
    <source>
        <dbReference type="EMBL" id="KAF6024761.1"/>
    </source>
</evidence>
<dbReference type="GO" id="GO:0043614">
    <property type="term" value="C:multi-eIF complex"/>
    <property type="evidence" value="ECO:0007669"/>
    <property type="project" value="TreeGrafter"/>
</dbReference>
<keyword evidence="5" id="KW-0175">Coiled coil</keyword>
<keyword evidence="4" id="KW-0648">Protein biosynthesis</keyword>
<name>A0A7J7JGM5_BUGNE</name>
<dbReference type="InterPro" id="IPR054711">
    <property type="entry name" value="eIF3a_PCI_TPR-like"/>
</dbReference>
<feature type="domain" description="PCI" evidence="6">
    <location>
        <begin position="124"/>
        <end position="304"/>
    </location>
</feature>
<evidence type="ECO:0000259" key="6">
    <source>
        <dbReference type="PROSITE" id="PS50250"/>
    </source>
</evidence>
<comment type="caution">
    <text evidence="7">The sequence shown here is derived from an EMBL/GenBank/DDBJ whole genome shotgun (WGS) entry which is preliminary data.</text>
</comment>
<dbReference type="InterPro" id="IPR027512">
    <property type="entry name" value="EIF3A"/>
</dbReference>
<dbReference type="GO" id="GO:0001732">
    <property type="term" value="P:formation of cytoplasmic translation initiation complex"/>
    <property type="evidence" value="ECO:0007669"/>
    <property type="project" value="TreeGrafter"/>
</dbReference>
<dbReference type="GO" id="GO:0002188">
    <property type="term" value="P:translation reinitiation"/>
    <property type="evidence" value="ECO:0007669"/>
    <property type="project" value="TreeGrafter"/>
</dbReference>
<keyword evidence="2" id="KW-0396">Initiation factor</keyword>
<accession>A0A7J7JGM5</accession>
<dbReference type="GO" id="GO:0071540">
    <property type="term" value="C:eukaryotic translation initiation factor 3 complex, eIF3e"/>
    <property type="evidence" value="ECO:0007669"/>
    <property type="project" value="TreeGrafter"/>
</dbReference>
<dbReference type="PANTHER" id="PTHR14005:SF0">
    <property type="entry name" value="EUKARYOTIC TRANSLATION INITIATION FACTOR 3 SUBUNIT A"/>
    <property type="match status" value="1"/>
</dbReference>